<dbReference type="InterPro" id="IPR002771">
    <property type="entry name" value="Multi_antbiot-R_MarC"/>
</dbReference>
<feature type="transmembrane region" description="Helical" evidence="7">
    <location>
        <begin position="194"/>
        <end position="212"/>
    </location>
</feature>
<evidence type="ECO:0000256" key="3">
    <source>
        <dbReference type="ARBA" id="ARBA00022475"/>
    </source>
</evidence>
<feature type="transmembrane region" description="Helical" evidence="7">
    <location>
        <begin position="77"/>
        <end position="96"/>
    </location>
</feature>
<dbReference type="EMBL" id="CP022115">
    <property type="protein sequence ID" value="ASJ25193.1"/>
    <property type="molecule type" value="Genomic_DNA"/>
</dbReference>
<dbReference type="RefSeq" id="WP_012697762.1">
    <property type="nucleotide sequence ID" value="NZ_CP022115.1"/>
</dbReference>
<evidence type="ECO:0000256" key="2">
    <source>
        <dbReference type="ARBA" id="ARBA00009784"/>
    </source>
</evidence>
<dbReference type="AlphaFoldDB" id="A0A248LM15"/>
<reference evidence="9" key="1">
    <citation type="submission" date="2017-06" db="EMBL/GenBank/DDBJ databases">
        <title>Whole genome sequence of Laribacter hongkongensis LHGZ1.</title>
        <authorList>
            <person name="Chen D."/>
            <person name="Wu H."/>
            <person name="Chen J."/>
        </authorList>
    </citation>
    <scope>NUCLEOTIDE SEQUENCE [LARGE SCALE GENOMIC DNA]</scope>
    <source>
        <strain evidence="9">LHGZ1</strain>
    </source>
</reference>
<evidence type="ECO:0000256" key="7">
    <source>
        <dbReference type="RuleBase" id="RU362048"/>
    </source>
</evidence>
<dbReference type="NCBIfam" id="TIGR00427">
    <property type="entry name" value="NAAT family transporter"/>
    <property type="match status" value="1"/>
</dbReference>
<evidence type="ECO:0000256" key="4">
    <source>
        <dbReference type="ARBA" id="ARBA00022692"/>
    </source>
</evidence>
<proteinExistence type="inferred from homology"/>
<dbReference type="OrthoDB" id="21094at2"/>
<dbReference type="GO" id="GO:0005886">
    <property type="term" value="C:plasma membrane"/>
    <property type="evidence" value="ECO:0007669"/>
    <property type="project" value="UniProtKB-SubCell"/>
</dbReference>
<evidence type="ECO:0000313" key="9">
    <source>
        <dbReference type="Proteomes" id="UP000197424"/>
    </source>
</evidence>
<comment type="subcellular location">
    <subcellularLocation>
        <location evidence="1 7">Cell membrane</location>
        <topology evidence="1 7">Multi-pass membrane protein</topology>
    </subcellularLocation>
</comment>
<gene>
    <name evidence="8" type="primary">marC</name>
    <name evidence="8" type="ORF">LHGZ1_2362</name>
</gene>
<evidence type="ECO:0000256" key="6">
    <source>
        <dbReference type="ARBA" id="ARBA00023136"/>
    </source>
</evidence>
<keyword evidence="6 7" id="KW-0472">Membrane</keyword>
<feature type="transmembrane region" description="Helical" evidence="7">
    <location>
        <begin position="155"/>
        <end position="174"/>
    </location>
</feature>
<feature type="transmembrane region" description="Helical" evidence="7">
    <location>
        <begin position="122"/>
        <end position="143"/>
    </location>
</feature>
<protein>
    <recommendedName>
        <fullName evidence="7">UPF0056 membrane protein</fullName>
    </recommendedName>
</protein>
<keyword evidence="4 7" id="KW-0812">Transmembrane</keyword>
<evidence type="ECO:0000256" key="1">
    <source>
        <dbReference type="ARBA" id="ARBA00004651"/>
    </source>
</evidence>
<dbReference type="Proteomes" id="UP000197424">
    <property type="component" value="Chromosome"/>
</dbReference>
<dbReference type="PANTHER" id="PTHR33508">
    <property type="entry name" value="UPF0056 MEMBRANE PROTEIN YHCE"/>
    <property type="match status" value="1"/>
</dbReference>
<evidence type="ECO:0000256" key="5">
    <source>
        <dbReference type="ARBA" id="ARBA00022989"/>
    </source>
</evidence>
<comment type="similarity">
    <text evidence="2 7">Belongs to the UPF0056 (MarC) family.</text>
</comment>
<dbReference type="PANTHER" id="PTHR33508:SF1">
    <property type="entry name" value="UPF0056 MEMBRANE PROTEIN YHCE"/>
    <property type="match status" value="1"/>
</dbReference>
<organism evidence="8 9">
    <name type="scientific">Laribacter hongkongensis</name>
    <dbReference type="NCBI Taxonomy" id="168471"/>
    <lineage>
        <taxon>Bacteria</taxon>
        <taxon>Pseudomonadati</taxon>
        <taxon>Pseudomonadota</taxon>
        <taxon>Betaproteobacteria</taxon>
        <taxon>Neisseriales</taxon>
        <taxon>Aquaspirillaceae</taxon>
        <taxon>Laribacter</taxon>
    </lineage>
</organism>
<dbReference type="Pfam" id="PF01914">
    <property type="entry name" value="MarC"/>
    <property type="match status" value="1"/>
</dbReference>
<keyword evidence="5 7" id="KW-1133">Transmembrane helix</keyword>
<feature type="transmembrane region" description="Helical" evidence="7">
    <location>
        <begin position="5"/>
        <end position="23"/>
    </location>
</feature>
<dbReference type="OMA" id="HANRAHT"/>
<sequence length="234" mass="25809">MADTLIFFASKVLFVIAALFPILNPPGHAPLFLSLTVHNTPEERAILARKVGIYSFMLLLPSMFIGSYVLRIFDITLPFVQVGGGILVAIAAWEMLADKHGPSPEEQAEPHQLDQNALSQRAFYPITFPITVGPGSITVAITVGASMQGKGLESFTLLPLASFVAVSLIAYSLYWSYRYADRLLRLLGPNGTMVFLRLSAFILMCLGVQIFWEGLTQLILQFTSAHFDIVVRMK</sequence>
<feature type="transmembrane region" description="Helical" evidence="7">
    <location>
        <begin position="51"/>
        <end position="70"/>
    </location>
</feature>
<accession>A0A248LM15</accession>
<keyword evidence="3" id="KW-1003">Cell membrane</keyword>
<dbReference type="GeneID" id="75108426"/>
<evidence type="ECO:0000313" key="8">
    <source>
        <dbReference type="EMBL" id="ASJ25193.1"/>
    </source>
</evidence>
<name>A0A248LM15_9NEIS</name>